<comment type="caution">
    <text evidence="1">The sequence shown here is derived from an EMBL/GenBank/DDBJ whole genome shotgun (WGS) entry which is preliminary data.</text>
</comment>
<reference evidence="2" key="1">
    <citation type="journal article" date="2019" name="Int. J. Syst. Evol. Microbiol.">
        <title>The Global Catalogue of Microorganisms (GCM) 10K type strain sequencing project: providing services to taxonomists for standard genome sequencing and annotation.</title>
        <authorList>
            <consortium name="The Broad Institute Genomics Platform"/>
            <consortium name="The Broad Institute Genome Sequencing Center for Infectious Disease"/>
            <person name="Wu L."/>
            <person name="Ma J."/>
        </authorList>
    </citation>
    <scope>NUCLEOTIDE SEQUENCE [LARGE SCALE GENOMIC DNA]</scope>
    <source>
        <strain evidence="2">JCM 18302</strain>
    </source>
</reference>
<sequence>MAETERLPTGEARHAGYRSLLARIGAPAPTRPPGRLAHGGDGREAVLIAAHPLTPSMLLDAIAIQVNGPRT</sequence>
<organism evidence="1 2">
    <name type="scientific">Pseudonocardia adelaidensis</name>
    <dbReference type="NCBI Taxonomy" id="648754"/>
    <lineage>
        <taxon>Bacteria</taxon>
        <taxon>Bacillati</taxon>
        <taxon>Actinomycetota</taxon>
        <taxon>Actinomycetes</taxon>
        <taxon>Pseudonocardiales</taxon>
        <taxon>Pseudonocardiaceae</taxon>
        <taxon>Pseudonocardia</taxon>
    </lineage>
</organism>
<evidence type="ECO:0000313" key="2">
    <source>
        <dbReference type="Proteomes" id="UP001500804"/>
    </source>
</evidence>
<gene>
    <name evidence="1" type="ORF">GCM10023320_08680</name>
</gene>
<accession>A0ABP9NAL2</accession>
<dbReference type="EMBL" id="BAABJO010000003">
    <property type="protein sequence ID" value="GAA5113277.1"/>
    <property type="molecule type" value="Genomic_DNA"/>
</dbReference>
<proteinExistence type="predicted"/>
<keyword evidence="2" id="KW-1185">Reference proteome</keyword>
<name>A0ABP9NAL2_9PSEU</name>
<protein>
    <submittedName>
        <fullName evidence="1">Uncharacterized protein</fullName>
    </submittedName>
</protein>
<evidence type="ECO:0000313" key="1">
    <source>
        <dbReference type="EMBL" id="GAA5113277.1"/>
    </source>
</evidence>
<dbReference type="Proteomes" id="UP001500804">
    <property type="component" value="Unassembled WGS sequence"/>
</dbReference>